<reference evidence="1" key="1">
    <citation type="submission" date="2014-12" db="EMBL/GenBank/DDBJ databases">
        <title>Insight into the proteome of Arion vulgaris.</title>
        <authorList>
            <person name="Aradska J."/>
            <person name="Bulat T."/>
            <person name="Smidak R."/>
            <person name="Sarate P."/>
            <person name="Gangsoo J."/>
            <person name="Sialana F."/>
            <person name="Bilban M."/>
            <person name="Lubec G."/>
        </authorList>
    </citation>
    <scope>NUCLEOTIDE SEQUENCE</scope>
    <source>
        <tissue evidence="1">Skin</tissue>
    </source>
</reference>
<dbReference type="EMBL" id="HACG01038768">
    <property type="protein sequence ID" value="CEK85633.1"/>
    <property type="molecule type" value="Transcribed_RNA"/>
</dbReference>
<accession>A0A0B7AXU9</accession>
<sequence length="56" mass="6606">MLETPSLKHRKLPLQERVCGLNLAFLFARKGVKKIQLKRYIHNKWDQISSNSVWQG</sequence>
<dbReference type="AlphaFoldDB" id="A0A0B7AXU9"/>
<proteinExistence type="predicted"/>
<evidence type="ECO:0000313" key="1">
    <source>
        <dbReference type="EMBL" id="CEK85633.1"/>
    </source>
</evidence>
<gene>
    <name evidence="1" type="primary">ORF149292</name>
</gene>
<name>A0A0B7AXU9_9EUPU</name>
<organism evidence="1">
    <name type="scientific">Arion vulgaris</name>
    <dbReference type="NCBI Taxonomy" id="1028688"/>
    <lineage>
        <taxon>Eukaryota</taxon>
        <taxon>Metazoa</taxon>
        <taxon>Spiralia</taxon>
        <taxon>Lophotrochozoa</taxon>
        <taxon>Mollusca</taxon>
        <taxon>Gastropoda</taxon>
        <taxon>Heterobranchia</taxon>
        <taxon>Euthyneura</taxon>
        <taxon>Panpulmonata</taxon>
        <taxon>Eupulmonata</taxon>
        <taxon>Stylommatophora</taxon>
        <taxon>Helicina</taxon>
        <taxon>Arionoidea</taxon>
        <taxon>Arionidae</taxon>
        <taxon>Arion</taxon>
    </lineage>
</organism>
<protein>
    <submittedName>
        <fullName evidence="1">Uncharacterized protein</fullName>
    </submittedName>
</protein>